<proteinExistence type="predicted"/>
<feature type="transmembrane region" description="Helical" evidence="1">
    <location>
        <begin position="12"/>
        <end position="39"/>
    </location>
</feature>
<evidence type="ECO:0000313" key="3">
    <source>
        <dbReference type="Proteomes" id="UP000503278"/>
    </source>
</evidence>
<dbReference type="AlphaFoldDB" id="A0A7L5E7G7"/>
<keyword evidence="1" id="KW-0812">Transmembrane</keyword>
<keyword evidence="1" id="KW-1133">Transmembrane helix</keyword>
<name>A0A7L5E7G7_9SPHI</name>
<dbReference type="KEGG" id="mrob:HH214_06020"/>
<protein>
    <submittedName>
        <fullName evidence="2">MerC domain-containing protein</fullName>
    </submittedName>
</protein>
<dbReference type="GO" id="GO:0016020">
    <property type="term" value="C:membrane"/>
    <property type="evidence" value="ECO:0007669"/>
    <property type="project" value="InterPro"/>
</dbReference>
<dbReference type="Proteomes" id="UP000503278">
    <property type="component" value="Chromosome"/>
</dbReference>
<gene>
    <name evidence="2" type="ORF">HH214_06020</name>
</gene>
<feature type="transmembrane region" description="Helical" evidence="1">
    <location>
        <begin position="71"/>
        <end position="89"/>
    </location>
</feature>
<accession>A0A7L5E7G7</accession>
<sequence>MYRRLDHIGISLSLLCAIHCAMLPLILTVLPLLGLGFLASEYWEIGIIGSSLIVGCTSLISSYIKNRVVMPLLILVAGFTIITIGKLCITEAYEWMFMTAGGLLVATAHFYNWRLIHKEVESSTCCASNQCPNA</sequence>
<keyword evidence="1" id="KW-0472">Membrane</keyword>
<feature type="transmembrane region" description="Helical" evidence="1">
    <location>
        <begin position="45"/>
        <end position="64"/>
    </location>
</feature>
<keyword evidence="3" id="KW-1185">Reference proteome</keyword>
<dbReference type="GO" id="GO:0015097">
    <property type="term" value="F:mercury ion transmembrane transporter activity"/>
    <property type="evidence" value="ECO:0007669"/>
    <property type="project" value="InterPro"/>
</dbReference>
<evidence type="ECO:0000256" key="1">
    <source>
        <dbReference type="SAM" id="Phobius"/>
    </source>
</evidence>
<dbReference type="InterPro" id="IPR004891">
    <property type="entry name" value="Mercury-R_MerC"/>
</dbReference>
<evidence type="ECO:0000313" key="2">
    <source>
        <dbReference type="EMBL" id="QJD98317.1"/>
    </source>
</evidence>
<dbReference type="Pfam" id="PF03203">
    <property type="entry name" value="MerC"/>
    <property type="match status" value="1"/>
</dbReference>
<organism evidence="2 3">
    <name type="scientific">Mucilaginibacter robiniae</name>
    <dbReference type="NCBI Taxonomy" id="2728022"/>
    <lineage>
        <taxon>Bacteria</taxon>
        <taxon>Pseudomonadati</taxon>
        <taxon>Bacteroidota</taxon>
        <taxon>Sphingobacteriia</taxon>
        <taxon>Sphingobacteriales</taxon>
        <taxon>Sphingobacteriaceae</taxon>
        <taxon>Mucilaginibacter</taxon>
    </lineage>
</organism>
<reference evidence="2 3" key="1">
    <citation type="submission" date="2020-04" db="EMBL/GenBank/DDBJ databases">
        <title>Genome sequencing of novel species.</title>
        <authorList>
            <person name="Heo J."/>
            <person name="Kim S.-J."/>
            <person name="Kim J.-S."/>
            <person name="Hong S.-B."/>
            <person name="Kwon S.-W."/>
        </authorList>
    </citation>
    <scope>NUCLEOTIDE SEQUENCE [LARGE SCALE GENOMIC DNA]</scope>
    <source>
        <strain evidence="2 3">F39-2</strain>
    </source>
</reference>
<dbReference type="EMBL" id="CP051682">
    <property type="protein sequence ID" value="QJD98317.1"/>
    <property type="molecule type" value="Genomic_DNA"/>
</dbReference>